<dbReference type="FunFam" id="3.40.50.2000:FF:000143">
    <property type="entry name" value="UDP-glycosyltransferase 89B1"/>
    <property type="match status" value="1"/>
</dbReference>
<keyword evidence="5" id="KW-1185">Reference proteome</keyword>
<reference evidence="4" key="1">
    <citation type="journal article" date="2023" name="Science">
        <title>Elucidation of the pathway for biosynthesis of saponin adjuvants from the soapbark tree.</title>
        <authorList>
            <person name="Reed J."/>
            <person name="Orme A."/>
            <person name="El-Demerdash A."/>
            <person name="Owen C."/>
            <person name="Martin L.B.B."/>
            <person name="Misra R.C."/>
            <person name="Kikuchi S."/>
            <person name="Rejzek M."/>
            <person name="Martin A.C."/>
            <person name="Harkess A."/>
            <person name="Leebens-Mack J."/>
            <person name="Louveau T."/>
            <person name="Stephenson M.J."/>
            <person name="Osbourn A."/>
        </authorList>
    </citation>
    <scope>NUCLEOTIDE SEQUENCE</scope>
    <source>
        <strain evidence="4">S10</strain>
    </source>
</reference>
<comment type="similarity">
    <text evidence="1">Belongs to the UDP-glycosyltransferase family.</text>
</comment>
<keyword evidence="3" id="KW-0808">Transferase</keyword>
<dbReference type="EMBL" id="JARAOO010000009">
    <property type="protein sequence ID" value="KAJ7956523.1"/>
    <property type="molecule type" value="Genomic_DNA"/>
</dbReference>
<evidence type="ECO:0000313" key="5">
    <source>
        <dbReference type="Proteomes" id="UP001163823"/>
    </source>
</evidence>
<dbReference type="KEGG" id="qsa:O6P43_022953"/>
<dbReference type="PANTHER" id="PTHR48047:SF8">
    <property type="entry name" value="FLAVONOL 3-O-GLUCOSYLTRANSFERASE UGT89B1"/>
    <property type="match status" value="1"/>
</dbReference>
<evidence type="ECO:0000256" key="1">
    <source>
        <dbReference type="ARBA" id="ARBA00009995"/>
    </source>
</evidence>
<dbReference type="InterPro" id="IPR002213">
    <property type="entry name" value="UDP_glucos_trans"/>
</dbReference>
<dbReference type="PANTHER" id="PTHR48047">
    <property type="entry name" value="GLYCOSYLTRANSFERASE"/>
    <property type="match status" value="1"/>
</dbReference>
<comment type="caution">
    <text evidence="4">The sequence shown here is derived from an EMBL/GenBank/DDBJ whole genome shotgun (WGS) entry which is preliminary data.</text>
</comment>
<sequence>MTISSNKTTKKPHVLVIPFPAQGHLIPILDLTHKLAAHGGLTITFFTTPKNLPFLDPLLSAHPSINTLVLPFPSDPSIPEGIENAKDLPNSMKVMIRALTRLHDPLLHWFKSHPSPPQSIISDMFTGWTCRLASELGIRRILFSPSGAFGLSTIYFLWSELPKPQNTDDKNEVVSFTKIPNSPKFPWWQVSPLYRSYLSGEPDSDHLKDAFRANLPSWGIIVNSFTELEKDYLDYLEKDLGNDRVWAVGPLFPGDDYLSGTTQRGGSSSVKAEEIMSWLDKREDNEVVYVCFGSQALLTKDQTEQLASGLEKSGVHFVWSLKDKNCDVIPSGFEDRVAERGLVIKEWAPQVLVLSHRAVGVFLTHCGWNSLLEAIVAGVAMLTWAMGADQFVNAKLLVDELKVAKRVCEGRESVPDSDELARVLFESVSENEGEKTRAVELRESALNAIKDGGSSNKVFRCLMDQLTSLEL</sequence>
<organism evidence="4 5">
    <name type="scientific">Quillaja saponaria</name>
    <name type="common">Soap bark tree</name>
    <dbReference type="NCBI Taxonomy" id="32244"/>
    <lineage>
        <taxon>Eukaryota</taxon>
        <taxon>Viridiplantae</taxon>
        <taxon>Streptophyta</taxon>
        <taxon>Embryophyta</taxon>
        <taxon>Tracheophyta</taxon>
        <taxon>Spermatophyta</taxon>
        <taxon>Magnoliopsida</taxon>
        <taxon>eudicotyledons</taxon>
        <taxon>Gunneridae</taxon>
        <taxon>Pentapetalae</taxon>
        <taxon>rosids</taxon>
        <taxon>fabids</taxon>
        <taxon>Fabales</taxon>
        <taxon>Quillajaceae</taxon>
        <taxon>Quillaja</taxon>
    </lineage>
</organism>
<dbReference type="FunFam" id="3.40.50.2000:FF:000064">
    <property type="entry name" value="Glycosyltransferase"/>
    <property type="match status" value="1"/>
</dbReference>
<proteinExistence type="inferred from homology"/>
<dbReference type="Gene3D" id="3.40.50.2000">
    <property type="entry name" value="Glycogen Phosphorylase B"/>
    <property type="match status" value="2"/>
</dbReference>
<dbReference type="Proteomes" id="UP001163823">
    <property type="component" value="Chromosome 9"/>
</dbReference>
<dbReference type="Pfam" id="PF00201">
    <property type="entry name" value="UDPGT"/>
    <property type="match status" value="1"/>
</dbReference>
<dbReference type="AlphaFoldDB" id="A0AAD7LE84"/>
<evidence type="ECO:0000256" key="2">
    <source>
        <dbReference type="ARBA" id="ARBA00022676"/>
    </source>
</evidence>
<keyword evidence="2" id="KW-0328">Glycosyltransferase</keyword>
<dbReference type="SUPFAM" id="SSF53756">
    <property type="entry name" value="UDP-Glycosyltransferase/glycogen phosphorylase"/>
    <property type="match status" value="1"/>
</dbReference>
<dbReference type="GO" id="GO:0035251">
    <property type="term" value="F:UDP-glucosyltransferase activity"/>
    <property type="evidence" value="ECO:0007669"/>
    <property type="project" value="TreeGrafter"/>
</dbReference>
<accession>A0AAD7LE84</accession>
<evidence type="ECO:0000256" key="3">
    <source>
        <dbReference type="ARBA" id="ARBA00022679"/>
    </source>
</evidence>
<dbReference type="CDD" id="cd03784">
    <property type="entry name" value="GT1_Gtf-like"/>
    <property type="match status" value="1"/>
</dbReference>
<gene>
    <name evidence="4" type="ORF">O6P43_022953</name>
</gene>
<evidence type="ECO:0000313" key="4">
    <source>
        <dbReference type="EMBL" id="KAJ7956523.1"/>
    </source>
</evidence>
<protein>
    <submittedName>
        <fullName evidence="4">UDP-glycosyltransferase</fullName>
    </submittedName>
</protein>
<name>A0AAD7LE84_QUISA</name>